<evidence type="ECO:0000256" key="5">
    <source>
        <dbReference type="SAM" id="Phobius"/>
    </source>
</evidence>
<feature type="transmembrane region" description="Helical" evidence="5">
    <location>
        <begin position="12"/>
        <end position="33"/>
    </location>
</feature>
<evidence type="ECO:0000256" key="4">
    <source>
        <dbReference type="ARBA" id="ARBA00023136"/>
    </source>
</evidence>
<feature type="transmembrane region" description="Helical" evidence="5">
    <location>
        <begin position="168"/>
        <end position="185"/>
    </location>
</feature>
<dbReference type="PROSITE" id="PS50850">
    <property type="entry name" value="MFS"/>
    <property type="match status" value="1"/>
</dbReference>
<name>A0A179V4F7_9MYCO</name>
<evidence type="ECO:0000256" key="3">
    <source>
        <dbReference type="ARBA" id="ARBA00022989"/>
    </source>
</evidence>
<dbReference type="Pfam" id="PF07690">
    <property type="entry name" value="MFS_1"/>
    <property type="match status" value="1"/>
</dbReference>
<organism evidence="7 8">
    <name type="scientific">Mycobacteroides immunogenum</name>
    <dbReference type="NCBI Taxonomy" id="83262"/>
    <lineage>
        <taxon>Bacteria</taxon>
        <taxon>Bacillati</taxon>
        <taxon>Actinomycetota</taxon>
        <taxon>Actinomycetes</taxon>
        <taxon>Mycobacteriales</taxon>
        <taxon>Mycobacteriaceae</taxon>
        <taxon>Mycobacteroides</taxon>
    </lineage>
</organism>
<dbReference type="EMBL" id="LQYE01000032">
    <property type="protein sequence ID" value="OAT66594.1"/>
    <property type="molecule type" value="Genomic_DNA"/>
</dbReference>
<protein>
    <recommendedName>
        <fullName evidence="6">Major facilitator superfamily (MFS) profile domain-containing protein</fullName>
    </recommendedName>
</protein>
<dbReference type="AlphaFoldDB" id="A0A179V4F7"/>
<dbReference type="InterPro" id="IPR051788">
    <property type="entry name" value="MFS_Transporter"/>
</dbReference>
<feature type="transmembrane region" description="Helical" evidence="5">
    <location>
        <begin position="221"/>
        <end position="240"/>
    </location>
</feature>
<evidence type="ECO:0000313" key="7">
    <source>
        <dbReference type="EMBL" id="OAT66594.1"/>
    </source>
</evidence>
<evidence type="ECO:0000256" key="2">
    <source>
        <dbReference type="ARBA" id="ARBA00022692"/>
    </source>
</evidence>
<keyword evidence="2 5" id="KW-0812">Transmembrane</keyword>
<proteinExistence type="predicted"/>
<keyword evidence="3 5" id="KW-1133">Transmembrane helix</keyword>
<dbReference type="GO" id="GO:0005886">
    <property type="term" value="C:plasma membrane"/>
    <property type="evidence" value="ECO:0007669"/>
    <property type="project" value="UniProtKB-SubCell"/>
</dbReference>
<dbReference type="GO" id="GO:0022857">
    <property type="term" value="F:transmembrane transporter activity"/>
    <property type="evidence" value="ECO:0007669"/>
    <property type="project" value="InterPro"/>
</dbReference>
<keyword evidence="4 5" id="KW-0472">Membrane</keyword>
<feature type="transmembrane region" description="Helical" evidence="5">
    <location>
        <begin position="252"/>
        <end position="269"/>
    </location>
</feature>
<evidence type="ECO:0000313" key="8">
    <source>
        <dbReference type="Proteomes" id="UP000186919"/>
    </source>
</evidence>
<feature type="transmembrane region" description="Helical" evidence="5">
    <location>
        <begin position="197"/>
        <end position="215"/>
    </location>
</feature>
<evidence type="ECO:0000259" key="6">
    <source>
        <dbReference type="PROSITE" id="PS50850"/>
    </source>
</evidence>
<dbReference type="SUPFAM" id="SSF103473">
    <property type="entry name" value="MFS general substrate transporter"/>
    <property type="match status" value="1"/>
</dbReference>
<feature type="transmembrane region" description="Helical" evidence="5">
    <location>
        <begin position="281"/>
        <end position="304"/>
    </location>
</feature>
<comment type="subcellular location">
    <subcellularLocation>
        <location evidence="1">Cell membrane</location>
        <topology evidence="1">Multi-pass membrane protein</topology>
    </subcellularLocation>
</comment>
<feature type="domain" description="Major facilitator superfamily (MFS) profile" evidence="6">
    <location>
        <begin position="130"/>
        <end position="331"/>
    </location>
</feature>
<dbReference type="PANTHER" id="PTHR23514:SF13">
    <property type="entry name" value="INNER MEMBRANE PROTEIN YBJJ"/>
    <property type="match status" value="1"/>
</dbReference>
<dbReference type="PANTHER" id="PTHR23514">
    <property type="entry name" value="BYPASS OF STOP CODON PROTEIN 6"/>
    <property type="match status" value="1"/>
</dbReference>
<sequence>MLGSMPTIGAGAEFGSAVAVAMGFALFGLGMSLSEVALNVEGAALEREADISVLPPMHGCYSGATVVGALFGVWCNTVGIPVLWHLSVVAALQALVVLTQLRHMTPGISRQEHTAGEGRADRPPLWKDRRLVLIGVAGVAVGFAEGAATDWLPLLMVDGHDASRAGGSAAFAGFAAAMAIGRFGAGYARARIGPASLLRLGTATAAVGIAGLALMTDSWVVAAAVLLWGMGLSVGLPVALSAASESGPPYEAAARVAFVAVMGYLSYLAGPPLLGFIGEALGLRMAMLVPLGLVVLAGLLAPVFSSRRPRATVLTSDNGAGSRPVRQSLND</sequence>
<gene>
    <name evidence="7" type="ORF">AWB85_18020</name>
</gene>
<feature type="transmembrane region" description="Helical" evidence="5">
    <location>
        <begin position="131"/>
        <end position="148"/>
    </location>
</feature>
<reference evidence="7 8" key="1">
    <citation type="submission" date="2016-01" db="EMBL/GenBank/DDBJ databases">
        <title>Mycobacterium immunogenum strain CD11_6 genome sequencing and assembly.</title>
        <authorList>
            <person name="Kaur G."/>
            <person name="Nair G.R."/>
            <person name="Mayilraj S."/>
        </authorList>
    </citation>
    <scope>NUCLEOTIDE SEQUENCE [LARGE SCALE GENOMIC DNA]</scope>
    <source>
        <strain evidence="7 8">CD11-6</strain>
    </source>
</reference>
<dbReference type="InterPro" id="IPR020846">
    <property type="entry name" value="MFS_dom"/>
</dbReference>
<accession>A0A179V4F7</accession>
<dbReference type="Proteomes" id="UP000186919">
    <property type="component" value="Unassembled WGS sequence"/>
</dbReference>
<evidence type="ECO:0000256" key="1">
    <source>
        <dbReference type="ARBA" id="ARBA00004651"/>
    </source>
</evidence>
<dbReference type="InterPro" id="IPR011701">
    <property type="entry name" value="MFS"/>
</dbReference>
<dbReference type="Gene3D" id="1.20.1250.20">
    <property type="entry name" value="MFS general substrate transporter like domains"/>
    <property type="match status" value="1"/>
</dbReference>
<comment type="caution">
    <text evidence="7">The sequence shown here is derived from an EMBL/GenBank/DDBJ whole genome shotgun (WGS) entry which is preliminary data.</text>
</comment>
<dbReference type="InterPro" id="IPR036259">
    <property type="entry name" value="MFS_trans_sf"/>
</dbReference>